<feature type="domain" description="Methyl-CpG-binding" evidence="2">
    <location>
        <begin position="36"/>
        <end position="102"/>
    </location>
</feature>
<sequence length="201" mass="23164">MPRLKKRSLETKARISRMKRAEKRREQILILKTQAEEMEILCRGIRSEGALVPPIRQTASIFKQPVTVHKNQEGKVKADFKHGRQEKPRQVFWEKRLEGIRASEKDGYELGTRWTGLLRPAGPHVSDDTLLQSVATALHVCAMPVTGQPPMRSHYDKEIVYRIPDQPLVQEVSVTVEDIKSQEERVIAARKRLQEIMVKIK</sequence>
<proteinExistence type="predicted"/>
<protein>
    <submittedName>
        <fullName evidence="3">Methyl-CpG-binding domain protein 2</fullName>
    </submittedName>
</protein>
<evidence type="ECO:0000313" key="3">
    <source>
        <dbReference type="EMBL" id="MBW19542.1"/>
    </source>
</evidence>
<dbReference type="AlphaFoldDB" id="A0A2H8U131"/>
<name>A0A2H8U131_9HEMI</name>
<reference evidence="3" key="1">
    <citation type="submission" date="2017-10" db="EMBL/GenBank/DDBJ databases">
        <title>Transcriptome Assembly of Sugarcane Aphid Adults.</title>
        <authorList>
            <person name="Scully E.D."/>
            <person name="Palmer N.A."/>
            <person name="Geib S.M."/>
            <person name="Sarath G."/>
            <person name="Sattler S.E."/>
        </authorList>
    </citation>
    <scope>NUCLEOTIDE SEQUENCE</scope>
    <source>
        <tissue evidence="3">Whole body</tissue>
    </source>
</reference>
<dbReference type="GO" id="GO:0005634">
    <property type="term" value="C:nucleus"/>
    <property type="evidence" value="ECO:0007669"/>
    <property type="project" value="UniProtKB-ARBA"/>
</dbReference>
<evidence type="ECO:0000259" key="1">
    <source>
        <dbReference type="Pfam" id="PF14048"/>
    </source>
</evidence>
<dbReference type="Pfam" id="PF14048">
    <property type="entry name" value="MBD_C"/>
    <property type="match status" value="1"/>
</dbReference>
<feature type="domain" description="Methyl-CpG binding protein 2/3 C-terminal" evidence="1">
    <location>
        <begin position="118"/>
        <end position="197"/>
    </location>
</feature>
<dbReference type="Pfam" id="PF16564">
    <property type="entry name" value="MBDa"/>
    <property type="match status" value="1"/>
</dbReference>
<gene>
    <name evidence="3" type="primary">Mbd2</name>
</gene>
<dbReference type="InterPro" id="IPR032343">
    <property type="entry name" value="MBD2/MBD3_p55-bd"/>
</dbReference>
<accession>A0A2H8U131</accession>
<evidence type="ECO:0000259" key="2">
    <source>
        <dbReference type="Pfam" id="PF16564"/>
    </source>
</evidence>
<dbReference type="OrthoDB" id="10072024at2759"/>
<organism evidence="3">
    <name type="scientific">Melanaphis sacchari</name>
    <dbReference type="NCBI Taxonomy" id="742174"/>
    <lineage>
        <taxon>Eukaryota</taxon>
        <taxon>Metazoa</taxon>
        <taxon>Ecdysozoa</taxon>
        <taxon>Arthropoda</taxon>
        <taxon>Hexapoda</taxon>
        <taxon>Insecta</taxon>
        <taxon>Pterygota</taxon>
        <taxon>Neoptera</taxon>
        <taxon>Paraneoptera</taxon>
        <taxon>Hemiptera</taxon>
        <taxon>Sternorrhyncha</taxon>
        <taxon>Aphidomorpha</taxon>
        <taxon>Aphidoidea</taxon>
        <taxon>Aphididae</taxon>
        <taxon>Aphidini</taxon>
        <taxon>Melanaphis</taxon>
    </lineage>
</organism>
<dbReference type="EMBL" id="GFXV01007737">
    <property type="protein sequence ID" value="MBW19542.1"/>
    <property type="molecule type" value="Transcribed_RNA"/>
</dbReference>
<dbReference type="InterPro" id="IPR025884">
    <property type="entry name" value="MeCpG-bd_2/3_C_dom"/>
</dbReference>